<keyword evidence="6" id="KW-0966">Cell projection</keyword>
<keyword evidence="2 3" id="KW-0975">Bacterial flagellum</keyword>
<evidence type="ECO:0000256" key="1">
    <source>
        <dbReference type="ARBA" id="ARBA00005709"/>
    </source>
</evidence>
<sequence>MRVSTSAMQQSLITQMRNVQTQLNTASEQSTTGIKSTNYAGVADQAYVLTSLSAEISQASSYADLAENIQGRVDVYYDSLNSMTEVLTEMLTDISAAQSSGTGSVIGLNESARSALDTMATLLNSQYEGRYLYAGSATDTLPVKVDSTSYGAITTPSNADYSYYSGNSDVASAHVADGMNVEYGITADMDAFENALRALNIVANVSTDPIDTDVLAEATDLINSALDGIGEQQTRMSSVHTELESIIDMHTDFQLTAEGMVSDLSEVDIAEAMVRLDTLSVQLEASYSAVAKVADLSLFDYLH</sequence>
<dbReference type="OrthoDB" id="9758307at2"/>
<dbReference type="NCBIfam" id="NF006489">
    <property type="entry name" value="PRK08913.1"/>
    <property type="match status" value="1"/>
</dbReference>
<reference evidence="6 7" key="1">
    <citation type="submission" date="2017-09" db="EMBL/GenBank/DDBJ databases">
        <title>Biodiversity and function of Thalassospira species in the particle-attached aromatic-hydrocarbon-degrading consortia from the surface seawater of the South China Sea.</title>
        <authorList>
            <person name="Dong C."/>
            <person name="Liu R."/>
            <person name="Shao Z."/>
        </authorList>
    </citation>
    <scope>NUCLEOTIDE SEQUENCE [LARGE SCALE GENOMIC DNA]</scope>
    <source>
        <strain evidence="6 7">CSC1P2</strain>
    </source>
</reference>
<dbReference type="GO" id="GO:0005198">
    <property type="term" value="F:structural molecule activity"/>
    <property type="evidence" value="ECO:0007669"/>
    <property type="project" value="UniProtKB-UniRule"/>
</dbReference>
<keyword evidence="6" id="KW-0282">Flagellum</keyword>
<feature type="domain" description="Flagellin C-terminal" evidence="5">
    <location>
        <begin position="220"/>
        <end position="302"/>
    </location>
</feature>
<evidence type="ECO:0000256" key="3">
    <source>
        <dbReference type="RuleBase" id="RU362073"/>
    </source>
</evidence>
<keyword evidence="6" id="KW-0969">Cilium</keyword>
<keyword evidence="3" id="KW-0964">Secreted</keyword>
<dbReference type="InterPro" id="IPR001029">
    <property type="entry name" value="Flagellin_N"/>
</dbReference>
<dbReference type="RefSeq" id="WP_101267374.1">
    <property type="nucleotide sequence ID" value="NZ_NWTK01000008.1"/>
</dbReference>
<dbReference type="PANTHER" id="PTHR42792:SF1">
    <property type="entry name" value="FLAGELLAR HOOK-ASSOCIATED PROTEIN 3"/>
    <property type="match status" value="1"/>
</dbReference>
<dbReference type="InterPro" id="IPR001492">
    <property type="entry name" value="Flagellin"/>
</dbReference>
<evidence type="ECO:0000313" key="7">
    <source>
        <dbReference type="Proteomes" id="UP000233597"/>
    </source>
</evidence>
<dbReference type="Proteomes" id="UP000233597">
    <property type="component" value="Unassembled WGS sequence"/>
</dbReference>
<dbReference type="PANTHER" id="PTHR42792">
    <property type="entry name" value="FLAGELLIN"/>
    <property type="match status" value="1"/>
</dbReference>
<protein>
    <recommendedName>
        <fullName evidence="3">Flagellin</fullName>
    </recommendedName>
</protein>
<evidence type="ECO:0000256" key="2">
    <source>
        <dbReference type="ARBA" id="ARBA00023143"/>
    </source>
</evidence>
<accession>A0A2N3KSU9</accession>
<comment type="subcellular location">
    <subcellularLocation>
        <location evidence="3">Secreted</location>
    </subcellularLocation>
    <subcellularLocation>
        <location evidence="3">Bacterial flagellum</location>
    </subcellularLocation>
</comment>
<comment type="function">
    <text evidence="3">Flagellin is the subunit protein which polymerizes to form the filaments of bacterial flagella.</text>
</comment>
<gene>
    <name evidence="6" type="primary">flgL</name>
    <name evidence="6" type="ORF">COO20_13515</name>
</gene>
<dbReference type="InterPro" id="IPR046358">
    <property type="entry name" value="Flagellin_C"/>
</dbReference>
<comment type="similarity">
    <text evidence="1 3">Belongs to the bacterial flagellin family.</text>
</comment>
<dbReference type="Pfam" id="PF00669">
    <property type="entry name" value="Flagellin_N"/>
    <property type="match status" value="1"/>
</dbReference>
<name>A0A2N3KSU9_9PROT</name>
<dbReference type="GO" id="GO:0009288">
    <property type="term" value="C:bacterial-type flagellum"/>
    <property type="evidence" value="ECO:0007669"/>
    <property type="project" value="UniProtKB-SubCell"/>
</dbReference>
<proteinExistence type="inferred from homology"/>
<feature type="domain" description="Flagellin N-terminal" evidence="4">
    <location>
        <begin position="3"/>
        <end position="138"/>
    </location>
</feature>
<comment type="caution">
    <text evidence="6">The sequence shown here is derived from an EMBL/GenBank/DDBJ whole genome shotgun (WGS) entry which is preliminary data.</text>
</comment>
<dbReference type="Gene3D" id="1.20.1330.10">
    <property type="entry name" value="f41 fragment of flagellin, N-terminal domain"/>
    <property type="match status" value="1"/>
</dbReference>
<evidence type="ECO:0000259" key="5">
    <source>
        <dbReference type="Pfam" id="PF00700"/>
    </source>
</evidence>
<evidence type="ECO:0000313" key="6">
    <source>
        <dbReference type="EMBL" id="PKR53553.1"/>
    </source>
</evidence>
<evidence type="ECO:0000259" key="4">
    <source>
        <dbReference type="Pfam" id="PF00669"/>
    </source>
</evidence>
<dbReference type="EMBL" id="NWTK01000008">
    <property type="protein sequence ID" value="PKR53553.1"/>
    <property type="molecule type" value="Genomic_DNA"/>
</dbReference>
<dbReference type="AlphaFoldDB" id="A0A2N3KSU9"/>
<dbReference type="GO" id="GO:0005576">
    <property type="term" value="C:extracellular region"/>
    <property type="evidence" value="ECO:0007669"/>
    <property type="project" value="UniProtKB-SubCell"/>
</dbReference>
<organism evidence="6 7">
    <name type="scientific">Thalassospira marina</name>
    <dbReference type="NCBI Taxonomy" id="2048283"/>
    <lineage>
        <taxon>Bacteria</taxon>
        <taxon>Pseudomonadati</taxon>
        <taxon>Pseudomonadota</taxon>
        <taxon>Alphaproteobacteria</taxon>
        <taxon>Rhodospirillales</taxon>
        <taxon>Thalassospiraceae</taxon>
        <taxon>Thalassospira</taxon>
    </lineage>
</organism>
<dbReference type="Pfam" id="PF00700">
    <property type="entry name" value="Flagellin_C"/>
    <property type="match status" value="1"/>
</dbReference>
<dbReference type="SUPFAM" id="SSF64518">
    <property type="entry name" value="Phase 1 flagellin"/>
    <property type="match status" value="1"/>
</dbReference>